<comment type="caution">
    <text evidence="1">The sequence shown here is derived from an EMBL/GenBank/DDBJ whole genome shotgun (WGS) entry which is preliminary data.</text>
</comment>
<gene>
    <name evidence="1" type="ORF">MENTE1834_LOCUS28293</name>
</gene>
<evidence type="ECO:0000313" key="2">
    <source>
        <dbReference type="Proteomes" id="UP001497535"/>
    </source>
</evidence>
<accession>A0ACB0ZPP6</accession>
<dbReference type="Proteomes" id="UP001497535">
    <property type="component" value="Unassembled WGS sequence"/>
</dbReference>
<organism evidence="1 2">
    <name type="scientific">Meloidogyne enterolobii</name>
    <name type="common">Root-knot nematode worm</name>
    <name type="synonym">Meloidogyne mayaguensis</name>
    <dbReference type="NCBI Taxonomy" id="390850"/>
    <lineage>
        <taxon>Eukaryota</taxon>
        <taxon>Metazoa</taxon>
        <taxon>Ecdysozoa</taxon>
        <taxon>Nematoda</taxon>
        <taxon>Chromadorea</taxon>
        <taxon>Rhabditida</taxon>
        <taxon>Tylenchina</taxon>
        <taxon>Tylenchomorpha</taxon>
        <taxon>Tylenchoidea</taxon>
        <taxon>Meloidogynidae</taxon>
        <taxon>Meloidogyninae</taxon>
        <taxon>Meloidogyne</taxon>
    </lineage>
</organism>
<keyword evidence="2" id="KW-1185">Reference proteome</keyword>
<protein>
    <submittedName>
        <fullName evidence="1">Uncharacterized protein</fullName>
    </submittedName>
</protein>
<reference evidence="1" key="1">
    <citation type="submission" date="2023-11" db="EMBL/GenBank/DDBJ databases">
        <authorList>
            <person name="Poullet M."/>
        </authorList>
    </citation>
    <scope>NUCLEOTIDE SEQUENCE</scope>
    <source>
        <strain evidence="1">E1834</strain>
    </source>
</reference>
<sequence length="89" mass="10017">MFFVFLCNIWVVIFKYMGCYLVVQILIFSAAGENLRILEGRKIHFFAHPSLNFFLFPISGGGVGLGGVGIPSPTPWLQAWFLLLFCCIL</sequence>
<evidence type="ECO:0000313" key="1">
    <source>
        <dbReference type="EMBL" id="CAK5081079.1"/>
    </source>
</evidence>
<name>A0ACB0ZPP6_MELEN</name>
<dbReference type="EMBL" id="CAVMJV010000043">
    <property type="protein sequence ID" value="CAK5081079.1"/>
    <property type="molecule type" value="Genomic_DNA"/>
</dbReference>
<proteinExistence type="predicted"/>